<dbReference type="Proteomes" id="UP000048948">
    <property type="component" value="Unassembled WGS sequence"/>
</dbReference>
<evidence type="ECO:0000313" key="4">
    <source>
        <dbReference type="Proteomes" id="UP000048948"/>
    </source>
</evidence>
<dbReference type="AlphaFoldDB" id="A0A655A7E5"/>
<dbReference type="EMBL" id="CNGE01000310">
    <property type="protein sequence ID" value="CKS45875.1"/>
    <property type="molecule type" value="Genomic_DNA"/>
</dbReference>
<proteinExistence type="predicted"/>
<accession>A0A655A7E5</accession>
<feature type="transmembrane region" description="Helical" evidence="1">
    <location>
        <begin position="12"/>
        <end position="33"/>
    </location>
</feature>
<dbReference type="EMBL" id="CNFT01002425">
    <property type="protein sequence ID" value="CKU25067.1"/>
    <property type="molecule type" value="Genomic_DNA"/>
</dbReference>
<reference evidence="4 5" key="1">
    <citation type="submission" date="2015-03" db="EMBL/GenBank/DDBJ databases">
        <authorList>
            <consortium name="Pathogen Informatics"/>
        </authorList>
    </citation>
    <scope>NUCLEOTIDE SEQUENCE [LARGE SCALE GENOMIC DNA]</scope>
    <source>
        <strain evidence="2 4">Bir 172</strain>
        <strain evidence="3 5">Bir 185</strain>
    </source>
</reference>
<sequence length="79" mass="7764">MAIASWDHISAYWASVAAIAGAFWPSTLVAISAMSWARLASMTGGGTVAANAASYAAAAASACAPACSARTAVTLIQAT</sequence>
<organism evidence="2 4">
    <name type="scientific">Mycobacterium tuberculosis</name>
    <dbReference type="NCBI Taxonomy" id="1773"/>
    <lineage>
        <taxon>Bacteria</taxon>
        <taxon>Bacillati</taxon>
        <taxon>Actinomycetota</taxon>
        <taxon>Actinomycetes</taxon>
        <taxon>Mycobacteriales</taxon>
        <taxon>Mycobacteriaceae</taxon>
        <taxon>Mycobacterium</taxon>
        <taxon>Mycobacterium tuberculosis complex</taxon>
    </lineage>
</organism>
<gene>
    <name evidence="2" type="ORF">ERS027646_01893</name>
    <name evidence="3" type="ORF">ERS027659_05127</name>
</gene>
<evidence type="ECO:0000313" key="2">
    <source>
        <dbReference type="EMBL" id="CKS45875.1"/>
    </source>
</evidence>
<evidence type="ECO:0000313" key="5">
    <source>
        <dbReference type="Proteomes" id="UP000050164"/>
    </source>
</evidence>
<keyword evidence="1" id="KW-0472">Membrane</keyword>
<keyword evidence="1" id="KW-1133">Transmembrane helix</keyword>
<dbReference type="Proteomes" id="UP000050164">
    <property type="component" value="Unassembled WGS sequence"/>
</dbReference>
<keyword evidence="1" id="KW-0812">Transmembrane</keyword>
<protein>
    <submittedName>
        <fullName evidence="2">Uncharacterized protein</fullName>
    </submittedName>
</protein>
<evidence type="ECO:0000256" key="1">
    <source>
        <dbReference type="SAM" id="Phobius"/>
    </source>
</evidence>
<name>A0A655A7E5_MYCTX</name>
<evidence type="ECO:0000313" key="3">
    <source>
        <dbReference type="EMBL" id="CKU25067.1"/>
    </source>
</evidence>